<dbReference type="EMBL" id="JAYMYS010000005">
    <property type="protein sequence ID" value="KAK7390812.1"/>
    <property type="molecule type" value="Genomic_DNA"/>
</dbReference>
<organism evidence="7 8">
    <name type="scientific">Psophocarpus tetragonolobus</name>
    <name type="common">Winged bean</name>
    <name type="synonym">Dolichos tetragonolobus</name>
    <dbReference type="NCBI Taxonomy" id="3891"/>
    <lineage>
        <taxon>Eukaryota</taxon>
        <taxon>Viridiplantae</taxon>
        <taxon>Streptophyta</taxon>
        <taxon>Embryophyta</taxon>
        <taxon>Tracheophyta</taxon>
        <taxon>Spermatophyta</taxon>
        <taxon>Magnoliopsida</taxon>
        <taxon>eudicotyledons</taxon>
        <taxon>Gunneridae</taxon>
        <taxon>Pentapetalae</taxon>
        <taxon>rosids</taxon>
        <taxon>fabids</taxon>
        <taxon>Fabales</taxon>
        <taxon>Fabaceae</taxon>
        <taxon>Papilionoideae</taxon>
        <taxon>50 kb inversion clade</taxon>
        <taxon>NPAAA clade</taxon>
        <taxon>indigoferoid/millettioid clade</taxon>
        <taxon>Phaseoleae</taxon>
        <taxon>Psophocarpus</taxon>
    </lineage>
</organism>
<dbReference type="NCBIfam" id="TIGR00168">
    <property type="entry name" value="infC"/>
    <property type="match status" value="1"/>
</dbReference>
<evidence type="ECO:0000259" key="6">
    <source>
        <dbReference type="Pfam" id="PF05198"/>
    </source>
</evidence>
<reference evidence="7 8" key="1">
    <citation type="submission" date="2024-01" db="EMBL/GenBank/DDBJ databases">
        <title>The genomes of 5 underutilized Papilionoideae crops provide insights into root nodulation and disease resistanc.</title>
        <authorList>
            <person name="Jiang F."/>
        </authorList>
    </citation>
    <scope>NUCLEOTIDE SEQUENCE [LARGE SCALE GENOMIC DNA]</scope>
    <source>
        <strain evidence="7">DUOXIRENSHENG_FW03</strain>
        <tissue evidence="7">Leaves</tissue>
    </source>
</reference>
<sequence>MAFWHRIGNPKLRTLCIQFQRCYIHISAPKPRPMDIPNPNLVFHGRPTTVFNAVRFFAAPVQFQVKHKNEEEDSSALRLNEKIKVPYVRLVVDDGHSIVQTFQALERAKALKLDLVEVDRSANPPVCKIMDFHKEMYKRQEREKERAKSKAEMTLRKDCKELRFSEKTEAKDLKNKADMIRKLMEKGYRVKCKVSGKENQDLTVLFSPLLALIEDVCVVESGPHMAKKDAYMIVRHIKYGLSKKTGKKLQNVADVKTQEGDLETPTANSSDSVEYESRAQSGFEMEEEDLSYGDNLSRSSWSSFRNSMNMTASPDNSQPNAASEEAFLSRSNDPVSPPVSENRYRRAGHHSENKVQSNAQVPPAVTENRYKRVEPRNRFQQTSNSTSMNYPVPGTRDAFRSPPSNWNQTRQVPANVSVNPRIENNRQAFTHPGSRYSMPSHENIRNDPTNTPRPGYGNFSGPNEGIPMHPGSRHSKPSHENIRNPPPNTPRHGYGNFSGPNEGIPMDPGAPNTPRSSSYGSFSAPNEGIPKNPSAPSTPRPSSYGIFSTPNCSETVYKRRDA</sequence>
<dbReference type="GO" id="GO:0032790">
    <property type="term" value="P:ribosome disassembly"/>
    <property type="evidence" value="ECO:0007669"/>
    <property type="project" value="TreeGrafter"/>
</dbReference>
<evidence type="ECO:0000256" key="5">
    <source>
        <dbReference type="SAM" id="MobiDB-lite"/>
    </source>
</evidence>
<evidence type="ECO:0000256" key="3">
    <source>
        <dbReference type="ARBA" id="ARBA00022917"/>
    </source>
</evidence>
<dbReference type="GO" id="GO:0043022">
    <property type="term" value="F:ribosome binding"/>
    <property type="evidence" value="ECO:0007669"/>
    <property type="project" value="TreeGrafter"/>
</dbReference>
<feature type="region of interest" description="Disordered" evidence="5">
    <location>
        <begin position="254"/>
        <end position="295"/>
    </location>
</feature>
<dbReference type="InterPro" id="IPR036788">
    <property type="entry name" value="T_IF-3_C_sf"/>
</dbReference>
<dbReference type="InterPro" id="IPR001288">
    <property type="entry name" value="Translation_initiation_fac_3"/>
</dbReference>
<keyword evidence="3" id="KW-0648">Protein biosynthesis</keyword>
<gene>
    <name evidence="7" type="ORF">VNO78_18899</name>
</gene>
<feature type="compositionally biased region" description="Polar residues" evidence="5">
    <location>
        <begin position="513"/>
        <end position="524"/>
    </location>
</feature>
<dbReference type="PANTHER" id="PTHR10938">
    <property type="entry name" value="TRANSLATION INITIATION FACTOR IF-3"/>
    <property type="match status" value="1"/>
</dbReference>
<dbReference type="FunFam" id="3.30.110.10:FF:000005">
    <property type="entry name" value="Translation initiation factor 3 (IF-3) family protein"/>
    <property type="match status" value="1"/>
</dbReference>
<protein>
    <recommendedName>
        <fullName evidence="6">Translation initiation factor 3 N-terminal domain-containing protein</fullName>
    </recommendedName>
</protein>
<feature type="coiled-coil region" evidence="4">
    <location>
        <begin position="130"/>
        <end position="157"/>
    </location>
</feature>
<dbReference type="Gene3D" id="3.10.20.80">
    <property type="entry name" value="Translation initiation factor 3 (IF-3), N-terminal domain"/>
    <property type="match status" value="1"/>
</dbReference>
<keyword evidence="4" id="KW-0175">Coiled coil</keyword>
<dbReference type="Proteomes" id="UP001386955">
    <property type="component" value="Unassembled WGS sequence"/>
</dbReference>
<evidence type="ECO:0000256" key="2">
    <source>
        <dbReference type="ARBA" id="ARBA00022540"/>
    </source>
</evidence>
<evidence type="ECO:0000313" key="8">
    <source>
        <dbReference type="Proteomes" id="UP001386955"/>
    </source>
</evidence>
<feature type="compositionally biased region" description="Polar residues" evidence="5">
    <location>
        <begin position="311"/>
        <end position="321"/>
    </location>
</feature>
<accession>A0AAN9S7M1</accession>
<evidence type="ECO:0000313" key="7">
    <source>
        <dbReference type="EMBL" id="KAK7390812.1"/>
    </source>
</evidence>
<keyword evidence="2" id="KW-0396">Initiation factor</keyword>
<dbReference type="GO" id="GO:0003743">
    <property type="term" value="F:translation initiation factor activity"/>
    <property type="evidence" value="ECO:0007669"/>
    <property type="project" value="UniProtKB-KW"/>
</dbReference>
<keyword evidence="8" id="KW-1185">Reference proteome</keyword>
<feature type="region of interest" description="Disordered" evidence="5">
    <location>
        <begin position="420"/>
        <end position="562"/>
    </location>
</feature>
<evidence type="ECO:0000256" key="1">
    <source>
        <dbReference type="ARBA" id="ARBA00005439"/>
    </source>
</evidence>
<comment type="caution">
    <text evidence="7">The sequence shown here is derived from an EMBL/GenBank/DDBJ whole genome shotgun (WGS) entry which is preliminary data.</text>
</comment>
<comment type="similarity">
    <text evidence="1">Belongs to the IF-3 family.</text>
</comment>
<proteinExistence type="inferred from homology"/>
<dbReference type="InterPro" id="IPR036787">
    <property type="entry name" value="T_IF-3_N_sf"/>
</dbReference>
<dbReference type="PANTHER" id="PTHR10938:SF4">
    <property type="entry name" value="TRANSLATION INITIATION FACTOR IF3-1, MITOCHONDRIAL"/>
    <property type="match status" value="1"/>
</dbReference>
<dbReference type="SUPFAM" id="SSF55200">
    <property type="entry name" value="Translation initiation factor IF3, C-terminal domain"/>
    <property type="match status" value="1"/>
</dbReference>
<dbReference type="Gene3D" id="3.30.110.10">
    <property type="entry name" value="Translation initiation factor 3 (IF-3), C-terminal domain"/>
    <property type="match status" value="1"/>
</dbReference>
<dbReference type="AlphaFoldDB" id="A0AAN9S7M1"/>
<feature type="domain" description="Translation initiation factor 3 N-terminal" evidence="6">
    <location>
        <begin position="79"/>
        <end position="145"/>
    </location>
</feature>
<dbReference type="InterPro" id="IPR019814">
    <property type="entry name" value="Translation_initiation_fac_3_N"/>
</dbReference>
<name>A0AAN9S7M1_PSOTE</name>
<dbReference type="SUPFAM" id="SSF54364">
    <property type="entry name" value="Translation initiation factor IF3, N-terminal domain"/>
    <property type="match status" value="1"/>
</dbReference>
<feature type="compositionally biased region" description="Polar residues" evidence="5">
    <location>
        <begin position="534"/>
        <end position="554"/>
    </location>
</feature>
<feature type="region of interest" description="Disordered" evidence="5">
    <location>
        <begin position="307"/>
        <end position="343"/>
    </location>
</feature>
<evidence type="ECO:0000256" key="4">
    <source>
        <dbReference type="SAM" id="Coils"/>
    </source>
</evidence>
<dbReference type="Pfam" id="PF05198">
    <property type="entry name" value="IF3_N"/>
    <property type="match status" value="1"/>
</dbReference>